<proteinExistence type="predicted"/>
<sequence length="146" mass="16601">MKIGELAKRSGCLVETIRYYEKEGLLPQANRSQGNFRLYGEVHAERLQFIRHCRSLDMTLDEIRQLLQFRDVPEDNCSEVNALLDKHIGHVAHRIKELKGLELQLKSLRNLCKTTQATKDCGILQNLGTAEEHPVRNLGSHGSGCH</sequence>
<name>A0ABR6ZQ93_9BURK</name>
<protein>
    <submittedName>
        <fullName evidence="3">Cd(II)/Pb(II)-responsive transcriptional regulator</fullName>
    </submittedName>
</protein>
<dbReference type="SUPFAM" id="SSF46955">
    <property type="entry name" value="Putative DNA-binding domain"/>
    <property type="match status" value="1"/>
</dbReference>
<evidence type="ECO:0000313" key="3">
    <source>
        <dbReference type="EMBL" id="MBC3918050.1"/>
    </source>
</evidence>
<dbReference type="PROSITE" id="PS50937">
    <property type="entry name" value="HTH_MERR_2"/>
    <property type="match status" value="1"/>
</dbReference>
<dbReference type="PANTHER" id="PTHR30204">
    <property type="entry name" value="REDOX-CYCLING DRUG-SENSING TRANSCRIPTIONAL ACTIVATOR SOXR"/>
    <property type="match status" value="1"/>
</dbReference>
<dbReference type="EMBL" id="JACOGF010000005">
    <property type="protein sequence ID" value="MBC3918050.1"/>
    <property type="molecule type" value="Genomic_DNA"/>
</dbReference>
<reference evidence="3 4" key="1">
    <citation type="submission" date="2020-08" db="EMBL/GenBank/DDBJ databases">
        <title>Novel species isolated from subtropical streams in China.</title>
        <authorList>
            <person name="Lu H."/>
        </authorList>
    </citation>
    <scope>NUCLEOTIDE SEQUENCE [LARGE SCALE GENOMIC DNA]</scope>
    <source>
        <strain evidence="3 4">CY18W</strain>
    </source>
</reference>
<dbReference type="Gene3D" id="1.10.1660.10">
    <property type="match status" value="1"/>
</dbReference>
<dbReference type="InterPro" id="IPR047057">
    <property type="entry name" value="MerR_fam"/>
</dbReference>
<dbReference type="SMART" id="SM00422">
    <property type="entry name" value="HTH_MERR"/>
    <property type="match status" value="1"/>
</dbReference>
<dbReference type="CDD" id="cd04784">
    <property type="entry name" value="HTH_CadR-PbrR"/>
    <property type="match status" value="1"/>
</dbReference>
<accession>A0ABR6ZQ93</accession>
<evidence type="ECO:0000256" key="1">
    <source>
        <dbReference type="ARBA" id="ARBA00023125"/>
    </source>
</evidence>
<dbReference type="Pfam" id="PF13411">
    <property type="entry name" value="MerR_1"/>
    <property type="match status" value="1"/>
</dbReference>
<gene>
    <name evidence="3" type="primary">cadR</name>
    <name evidence="3" type="ORF">H8L32_11230</name>
</gene>
<keyword evidence="1" id="KW-0238">DNA-binding</keyword>
<comment type="caution">
    <text evidence="3">The sequence shown here is derived from an EMBL/GenBank/DDBJ whole genome shotgun (WGS) entry which is preliminary data.</text>
</comment>
<evidence type="ECO:0000259" key="2">
    <source>
        <dbReference type="PROSITE" id="PS50937"/>
    </source>
</evidence>
<keyword evidence="4" id="KW-1185">Reference proteome</keyword>
<dbReference type="PANTHER" id="PTHR30204:SF92">
    <property type="entry name" value="HTH-TYPE TRANSCRIPTIONAL REGULATOR ZNTR"/>
    <property type="match status" value="1"/>
</dbReference>
<organism evidence="3 4">
    <name type="scientific">Undibacterium hunanense</name>
    <dbReference type="NCBI Taxonomy" id="2762292"/>
    <lineage>
        <taxon>Bacteria</taxon>
        <taxon>Pseudomonadati</taxon>
        <taxon>Pseudomonadota</taxon>
        <taxon>Betaproteobacteria</taxon>
        <taxon>Burkholderiales</taxon>
        <taxon>Oxalobacteraceae</taxon>
        <taxon>Undibacterium</taxon>
    </lineage>
</organism>
<evidence type="ECO:0000313" key="4">
    <source>
        <dbReference type="Proteomes" id="UP000650424"/>
    </source>
</evidence>
<dbReference type="InterPro" id="IPR000551">
    <property type="entry name" value="MerR-type_HTH_dom"/>
</dbReference>
<dbReference type="InterPro" id="IPR009061">
    <property type="entry name" value="DNA-bd_dom_put_sf"/>
</dbReference>
<dbReference type="NCBIfam" id="TIGR02047">
    <property type="entry name" value="CadR-PbrR"/>
    <property type="match status" value="1"/>
</dbReference>
<dbReference type="InterPro" id="IPR011791">
    <property type="entry name" value="CadR-PbrR"/>
</dbReference>
<feature type="domain" description="HTH merR-type" evidence="2">
    <location>
        <begin position="1"/>
        <end position="69"/>
    </location>
</feature>
<dbReference type="Proteomes" id="UP000650424">
    <property type="component" value="Unassembled WGS sequence"/>
</dbReference>
<dbReference type="PRINTS" id="PR00040">
    <property type="entry name" value="HTHMERR"/>
</dbReference>